<gene>
    <name evidence="2" type="ORF">GCM10009639_30100</name>
</gene>
<accession>A0ABP4INT8</accession>
<keyword evidence="3" id="KW-1185">Reference proteome</keyword>
<name>A0ABP4INT8_9ACTN</name>
<keyword evidence="1" id="KW-0472">Membrane</keyword>
<feature type="transmembrane region" description="Helical" evidence="1">
    <location>
        <begin position="95"/>
        <end position="117"/>
    </location>
</feature>
<comment type="caution">
    <text evidence="2">The sequence shown here is derived from an EMBL/GenBank/DDBJ whole genome shotgun (WGS) entry which is preliminary data.</text>
</comment>
<keyword evidence="1" id="KW-1133">Transmembrane helix</keyword>
<sequence>MWAVVGVLFTLLPLVHWLLRARSTPLRASVAAGLRLWLALVLAVAFDLLWLRSEAELYLLYTPLAELVVLVGLWLDRRIVGPRTERPAGWPRAAGIAFRCQLALVLLATPLLALVAFHEAQIPSAKAVPKPPPGYTVLDAREDCGNGHGTVCWRTLYLAGPPDVPTAEAADRLRPRQRCEANGWLLDRRDLCTEVSTDGARIVYRVLLGGSV</sequence>
<protein>
    <submittedName>
        <fullName evidence="2">Uncharacterized protein</fullName>
    </submittedName>
</protein>
<dbReference type="Proteomes" id="UP001499863">
    <property type="component" value="Unassembled WGS sequence"/>
</dbReference>
<feature type="transmembrane region" description="Helical" evidence="1">
    <location>
        <begin position="31"/>
        <end position="51"/>
    </location>
</feature>
<evidence type="ECO:0000256" key="1">
    <source>
        <dbReference type="SAM" id="Phobius"/>
    </source>
</evidence>
<dbReference type="EMBL" id="BAAAKJ010000158">
    <property type="protein sequence ID" value="GAA1395202.1"/>
    <property type="molecule type" value="Genomic_DNA"/>
</dbReference>
<reference evidence="3" key="1">
    <citation type="journal article" date="2019" name="Int. J. Syst. Evol. Microbiol.">
        <title>The Global Catalogue of Microorganisms (GCM) 10K type strain sequencing project: providing services to taxonomists for standard genome sequencing and annotation.</title>
        <authorList>
            <consortium name="The Broad Institute Genomics Platform"/>
            <consortium name="The Broad Institute Genome Sequencing Center for Infectious Disease"/>
            <person name="Wu L."/>
            <person name="Ma J."/>
        </authorList>
    </citation>
    <scope>NUCLEOTIDE SEQUENCE [LARGE SCALE GENOMIC DNA]</scope>
    <source>
        <strain evidence="3">JCM 12393</strain>
    </source>
</reference>
<organism evidence="2 3">
    <name type="scientific">Kitasatospora putterlickiae</name>
    <dbReference type="NCBI Taxonomy" id="221725"/>
    <lineage>
        <taxon>Bacteria</taxon>
        <taxon>Bacillati</taxon>
        <taxon>Actinomycetota</taxon>
        <taxon>Actinomycetes</taxon>
        <taxon>Kitasatosporales</taxon>
        <taxon>Streptomycetaceae</taxon>
        <taxon>Kitasatospora</taxon>
    </lineage>
</organism>
<evidence type="ECO:0000313" key="2">
    <source>
        <dbReference type="EMBL" id="GAA1395202.1"/>
    </source>
</evidence>
<keyword evidence="1" id="KW-0812">Transmembrane</keyword>
<proteinExistence type="predicted"/>
<evidence type="ECO:0000313" key="3">
    <source>
        <dbReference type="Proteomes" id="UP001499863"/>
    </source>
</evidence>
<feature type="transmembrane region" description="Helical" evidence="1">
    <location>
        <begin position="58"/>
        <end position="75"/>
    </location>
</feature>